<dbReference type="PANTHER" id="PTHR24305:SF29">
    <property type="entry name" value="BENZOATE-PARA-HYDROXYLASE"/>
    <property type="match status" value="1"/>
</dbReference>
<comment type="similarity">
    <text evidence="2 9">Belongs to the cytochrome P450 family.</text>
</comment>
<dbReference type="Pfam" id="PF00067">
    <property type="entry name" value="p450"/>
    <property type="match status" value="1"/>
</dbReference>
<feature type="transmembrane region" description="Helical" evidence="10">
    <location>
        <begin position="12"/>
        <end position="30"/>
    </location>
</feature>
<accession>A0A420I6G9</accession>
<keyword evidence="10" id="KW-0812">Transmembrane</keyword>
<keyword evidence="10" id="KW-1133">Transmembrane helix</keyword>
<evidence type="ECO:0000256" key="3">
    <source>
        <dbReference type="ARBA" id="ARBA00022617"/>
    </source>
</evidence>
<evidence type="ECO:0000256" key="7">
    <source>
        <dbReference type="ARBA" id="ARBA00023033"/>
    </source>
</evidence>
<dbReference type="InterPro" id="IPR050121">
    <property type="entry name" value="Cytochrome_P450_monoxygenase"/>
</dbReference>
<dbReference type="InterPro" id="IPR036396">
    <property type="entry name" value="Cyt_P450_sf"/>
</dbReference>
<protein>
    <submittedName>
        <fullName evidence="11">Benzoate 4-monooxygenase</fullName>
    </submittedName>
</protein>
<name>A0A420I6G9_9PEZI</name>
<evidence type="ECO:0000256" key="1">
    <source>
        <dbReference type="ARBA" id="ARBA00001971"/>
    </source>
</evidence>
<comment type="caution">
    <text evidence="11">The sequence shown here is derived from an EMBL/GenBank/DDBJ whole genome shotgun (WGS) entry which is preliminary data.</text>
</comment>
<dbReference type="Gene3D" id="1.10.630.10">
    <property type="entry name" value="Cytochrome P450"/>
    <property type="match status" value="1"/>
</dbReference>
<dbReference type="GO" id="GO:0016705">
    <property type="term" value="F:oxidoreductase activity, acting on paired donors, with incorporation or reduction of molecular oxygen"/>
    <property type="evidence" value="ECO:0007669"/>
    <property type="project" value="InterPro"/>
</dbReference>
<dbReference type="SUPFAM" id="SSF48264">
    <property type="entry name" value="Cytochrome P450"/>
    <property type="match status" value="1"/>
</dbReference>
<keyword evidence="6 8" id="KW-0408">Iron</keyword>
<evidence type="ECO:0000256" key="4">
    <source>
        <dbReference type="ARBA" id="ARBA00022723"/>
    </source>
</evidence>
<comment type="cofactor">
    <cofactor evidence="1 8">
        <name>heme</name>
        <dbReference type="ChEBI" id="CHEBI:30413"/>
    </cofactor>
</comment>
<evidence type="ECO:0000256" key="2">
    <source>
        <dbReference type="ARBA" id="ARBA00010617"/>
    </source>
</evidence>
<evidence type="ECO:0000256" key="5">
    <source>
        <dbReference type="ARBA" id="ARBA00023002"/>
    </source>
</evidence>
<evidence type="ECO:0000313" key="12">
    <source>
        <dbReference type="Proteomes" id="UP000285405"/>
    </source>
</evidence>
<dbReference type="OrthoDB" id="1470350at2759"/>
<dbReference type="GO" id="GO:0004497">
    <property type="term" value="F:monooxygenase activity"/>
    <property type="evidence" value="ECO:0007669"/>
    <property type="project" value="UniProtKB-KW"/>
</dbReference>
<keyword evidence="5 9" id="KW-0560">Oxidoreductase</keyword>
<proteinExistence type="inferred from homology"/>
<evidence type="ECO:0000256" key="8">
    <source>
        <dbReference type="PIRSR" id="PIRSR602401-1"/>
    </source>
</evidence>
<organism evidence="11 12">
    <name type="scientific">Golovinomyces cichoracearum</name>
    <dbReference type="NCBI Taxonomy" id="62708"/>
    <lineage>
        <taxon>Eukaryota</taxon>
        <taxon>Fungi</taxon>
        <taxon>Dikarya</taxon>
        <taxon>Ascomycota</taxon>
        <taxon>Pezizomycotina</taxon>
        <taxon>Leotiomycetes</taxon>
        <taxon>Erysiphales</taxon>
        <taxon>Erysiphaceae</taxon>
        <taxon>Golovinomyces</taxon>
    </lineage>
</organism>
<evidence type="ECO:0000256" key="9">
    <source>
        <dbReference type="RuleBase" id="RU000461"/>
    </source>
</evidence>
<keyword evidence="4 8" id="KW-0479">Metal-binding</keyword>
<dbReference type="AlphaFoldDB" id="A0A420I6G9"/>
<gene>
    <name evidence="11" type="ORF">GcC1_124020</name>
</gene>
<evidence type="ECO:0000313" key="11">
    <source>
        <dbReference type="EMBL" id="RKF65244.1"/>
    </source>
</evidence>
<dbReference type="InterPro" id="IPR001128">
    <property type="entry name" value="Cyt_P450"/>
</dbReference>
<dbReference type="CDD" id="cd11061">
    <property type="entry name" value="CYP67-like"/>
    <property type="match status" value="1"/>
</dbReference>
<feature type="binding site" description="axial binding residue" evidence="8">
    <location>
        <position position="457"/>
    </location>
    <ligand>
        <name>heme</name>
        <dbReference type="ChEBI" id="CHEBI:30413"/>
    </ligand>
    <ligandPart>
        <name>Fe</name>
        <dbReference type="ChEBI" id="CHEBI:18248"/>
    </ligandPart>
</feature>
<keyword evidence="10" id="KW-0472">Membrane</keyword>
<dbReference type="InterPro" id="IPR002401">
    <property type="entry name" value="Cyt_P450_E_grp-I"/>
</dbReference>
<dbReference type="InterPro" id="IPR017972">
    <property type="entry name" value="Cyt_P450_CS"/>
</dbReference>
<dbReference type="PRINTS" id="PR00463">
    <property type="entry name" value="EP450I"/>
</dbReference>
<evidence type="ECO:0000256" key="6">
    <source>
        <dbReference type="ARBA" id="ARBA00023004"/>
    </source>
</evidence>
<dbReference type="PROSITE" id="PS00086">
    <property type="entry name" value="CYTOCHROME_P450"/>
    <property type="match status" value="1"/>
</dbReference>
<dbReference type="EMBL" id="MCBR01012413">
    <property type="protein sequence ID" value="RKF65244.1"/>
    <property type="molecule type" value="Genomic_DNA"/>
</dbReference>
<evidence type="ECO:0000256" key="10">
    <source>
        <dbReference type="SAM" id="Phobius"/>
    </source>
</evidence>
<dbReference type="Proteomes" id="UP000285405">
    <property type="component" value="Unassembled WGS sequence"/>
</dbReference>
<keyword evidence="3 8" id="KW-0349">Heme</keyword>
<sequence length="511" mass="58024">MILNISNMGLLPYLSATVTIFLLYYIIPYFTSYSKLRGISGPFFARFSNLWLLIQARRGRRFLSVHNAHKKYGKFVRIQPNQVSIADEAAISQVYGHGNGFLKSEFYGAFKTLEDSIFTTRDRAIHSRKRKVVAHTYSTASVSKFEKYITDDIQTFVRQLDKLSLEFNGDYAEINCMHWFNLLAFDIIGNLAFGKSFDMLETGKDIAEVRITPNDPITYVPAVEVLNKRSDVSATLGCLPSLMPFAKYFPDPFYNRGLDAVEKLTGMAIARVAHRFNGHEDSNRVDILARLMNAKDENGDVLSRDEVTTEATVQIIAGSDTISNTCTAILYWILRTPHVLPKLQAELDAAIPDNVVIPPFEEIKDLPYLENVIKETLRIHSTSSIGLPRVVPPGPGVTICSRHFPGGTVISVPSFTIHHSPEIWGEDVEEFRPERWECLTPRQKLGFNVFSYGPRGCIGRNLAMMEIKLIFATVIHRWDFELYTEKLETKEGFIRKPVKCLVGFKRRAKYE</sequence>
<dbReference type="PANTHER" id="PTHR24305">
    <property type="entry name" value="CYTOCHROME P450"/>
    <property type="match status" value="1"/>
</dbReference>
<reference evidence="11 12" key="1">
    <citation type="journal article" date="2018" name="BMC Genomics">
        <title>Comparative genome analyses reveal sequence features reflecting distinct modes of host-adaptation between dicot and monocot powdery mildew.</title>
        <authorList>
            <person name="Wu Y."/>
            <person name="Ma X."/>
            <person name="Pan Z."/>
            <person name="Kale S.D."/>
            <person name="Song Y."/>
            <person name="King H."/>
            <person name="Zhang Q."/>
            <person name="Presley C."/>
            <person name="Deng X."/>
            <person name="Wei C.I."/>
            <person name="Xiao S."/>
        </authorList>
    </citation>
    <scope>NUCLEOTIDE SEQUENCE [LARGE SCALE GENOMIC DNA]</scope>
    <source>
        <strain evidence="11">UCSC1</strain>
    </source>
</reference>
<dbReference type="PRINTS" id="PR00385">
    <property type="entry name" value="P450"/>
</dbReference>
<keyword evidence="7 9" id="KW-0503">Monooxygenase</keyword>
<dbReference type="GO" id="GO:0020037">
    <property type="term" value="F:heme binding"/>
    <property type="evidence" value="ECO:0007669"/>
    <property type="project" value="InterPro"/>
</dbReference>
<dbReference type="GO" id="GO:0005506">
    <property type="term" value="F:iron ion binding"/>
    <property type="evidence" value="ECO:0007669"/>
    <property type="project" value="InterPro"/>
</dbReference>